<feature type="domain" description="Hemerythrin-like" evidence="6">
    <location>
        <begin position="14"/>
        <end position="121"/>
    </location>
</feature>
<dbReference type="Proteomes" id="UP000094849">
    <property type="component" value="Unassembled WGS sequence"/>
</dbReference>
<dbReference type="PROSITE" id="PS00550">
    <property type="entry name" value="HEMERYTHRINS"/>
    <property type="match status" value="1"/>
</dbReference>
<feature type="coiled-coil region" evidence="5">
    <location>
        <begin position="78"/>
        <end position="105"/>
    </location>
</feature>
<dbReference type="NCBIfam" id="TIGR02481">
    <property type="entry name" value="hemeryth_dom"/>
    <property type="match status" value="1"/>
</dbReference>
<proteinExistence type="inferred from homology"/>
<dbReference type="STRING" id="1818881.A3196_06055"/>
<keyword evidence="5" id="KW-0175">Coiled coil</keyword>
<evidence type="ECO:0000259" key="6">
    <source>
        <dbReference type="Pfam" id="PF01814"/>
    </source>
</evidence>
<evidence type="ECO:0000256" key="1">
    <source>
        <dbReference type="ARBA" id="ARBA00010587"/>
    </source>
</evidence>
<evidence type="ECO:0000256" key="3">
    <source>
        <dbReference type="ARBA" id="ARBA00022723"/>
    </source>
</evidence>
<dbReference type="PANTHER" id="PTHR37164:SF1">
    <property type="entry name" value="BACTERIOHEMERYTHRIN"/>
    <property type="match status" value="1"/>
</dbReference>
<dbReference type="SUPFAM" id="SSF47188">
    <property type="entry name" value="Hemerythrin-like"/>
    <property type="match status" value="1"/>
</dbReference>
<dbReference type="Pfam" id="PF01814">
    <property type="entry name" value="Hemerythrin"/>
    <property type="match status" value="1"/>
</dbReference>
<protein>
    <recommendedName>
        <fullName evidence="6">Hemerythrin-like domain-containing protein</fullName>
    </recommendedName>
</protein>
<dbReference type="InterPro" id="IPR012312">
    <property type="entry name" value="Hemerythrin-like"/>
</dbReference>
<keyword evidence="2" id="KW-0561">Oxygen transport</keyword>
<name>A0A1E2UV74_9GAMM</name>
<dbReference type="Gene3D" id="1.20.120.50">
    <property type="entry name" value="Hemerythrin-like"/>
    <property type="match status" value="1"/>
</dbReference>
<comment type="caution">
    <text evidence="7">The sequence shown here is derived from an EMBL/GenBank/DDBJ whole genome shotgun (WGS) entry which is preliminary data.</text>
</comment>
<keyword evidence="4" id="KW-0408">Iron</keyword>
<reference evidence="7 8" key="1">
    <citation type="submission" date="2016-03" db="EMBL/GenBank/DDBJ databases">
        <title>Chemosynthetic sulphur-oxidizing symbionts of marine invertebrate animals are capable of nitrogen fixation.</title>
        <authorList>
            <person name="Petersen J.M."/>
            <person name="Kemper A."/>
            <person name="Gruber-Vodicka H."/>
            <person name="Cardini U."/>
            <person name="Geest Mvander."/>
            <person name="Kleiner M."/>
            <person name="Bulgheresi S."/>
            <person name="Fussmann M."/>
            <person name="Herbold C."/>
            <person name="Seah B.K.B."/>
            <person name="Antony C.Paul."/>
            <person name="Liu D."/>
            <person name="Belitz A."/>
            <person name="Weber M."/>
        </authorList>
    </citation>
    <scope>NUCLEOTIDE SEQUENCE [LARGE SCALE GENOMIC DNA]</scope>
    <source>
        <strain evidence="7">G_D</strain>
    </source>
</reference>
<accession>A0A1E2UV74</accession>
<dbReference type="AlphaFoldDB" id="A0A1E2UV74"/>
<dbReference type="PANTHER" id="PTHR37164">
    <property type="entry name" value="BACTERIOHEMERYTHRIN"/>
    <property type="match status" value="1"/>
</dbReference>
<keyword evidence="2" id="KW-0813">Transport</keyword>
<dbReference type="CDD" id="cd12107">
    <property type="entry name" value="Hemerythrin"/>
    <property type="match status" value="1"/>
</dbReference>
<dbReference type="InterPro" id="IPR012827">
    <property type="entry name" value="Hemerythrin_metal-bd"/>
</dbReference>
<evidence type="ECO:0000256" key="2">
    <source>
        <dbReference type="ARBA" id="ARBA00022621"/>
    </source>
</evidence>
<dbReference type="OrthoDB" id="1122424at2"/>
<evidence type="ECO:0000256" key="4">
    <source>
        <dbReference type="ARBA" id="ARBA00023004"/>
    </source>
</evidence>
<organism evidence="7 8">
    <name type="scientific">Candidatus Thiodiazotropha endoloripes</name>
    <dbReference type="NCBI Taxonomy" id="1818881"/>
    <lineage>
        <taxon>Bacteria</taxon>
        <taxon>Pseudomonadati</taxon>
        <taxon>Pseudomonadota</taxon>
        <taxon>Gammaproteobacteria</taxon>
        <taxon>Chromatiales</taxon>
        <taxon>Sedimenticolaceae</taxon>
        <taxon>Candidatus Thiodiazotropha</taxon>
    </lineage>
</organism>
<dbReference type="EMBL" id="LVJZ01000003">
    <property type="protein sequence ID" value="ODB98501.1"/>
    <property type="molecule type" value="Genomic_DNA"/>
</dbReference>
<keyword evidence="8" id="KW-1185">Reference proteome</keyword>
<dbReference type="RefSeq" id="WP_069015530.1">
    <property type="nucleotide sequence ID" value="NZ_LVJW01000006.1"/>
</dbReference>
<evidence type="ECO:0000313" key="8">
    <source>
        <dbReference type="Proteomes" id="UP000094849"/>
    </source>
</evidence>
<dbReference type="InterPro" id="IPR050669">
    <property type="entry name" value="Hemerythrin"/>
</dbReference>
<dbReference type="InterPro" id="IPR035938">
    <property type="entry name" value="Hemerythrin-like_sf"/>
</dbReference>
<dbReference type="GO" id="GO:0005344">
    <property type="term" value="F:oxygen carrier activity"/>
    <property type="evidence" value="ECO:0007669"/>
    <property type="project" value="UniProtKB-KW"/>
</dbReference>
<gene>
    <name evidence="7" type="ORF">A3196_06055</name>
</gene>
<dbReference type="GO" id="GO:0046872">
    <property type="term" value="F:metal ion binding"/>
    <property type="evidence" value="ECO:0007669"/>
    <property type="project" value="UniProtKB-KW"/>
</dbReference>
<keyword evidence="3" id="KW-0479">Metal-binding</keyword>
<comment type="similarity">
    <text evidence="1">Belongs to the hemerythrin family.</text>
</comment>
<evidence type="ECO:0000256" key="5">
    <source>
        <dbReference type="SAM" id="Coils"/>
    </source>
</evidence>
<sequence length="147" mass="17561">MINIEWHHEYEIGNERIDFEHRIFLGLISDASLALDLNLDRQRILQHLEEVKQYAIFHFISEENIMLDIDYPELQTHQQEHQVLLARLTDKIHQYRNEVLDLEAIVEFLFEWFALHTTQVDTRIGHYLKSSNKTAAFPFPPQTLRGH</sequence>
<evidence type="ECO:0000313" key="7">
    <source>
        <dbReference type="EMBL" id="ODB98501.1"/>
    </source>
</evidence>
<dbReference type="InterPro" id="IPR016131">
    <property type="entry name" value="Haemerythrin_Fe_BS"/>
</dbReference>